<dbReference type="InterPro" id="IPR011006">
    <property type="entry name" value="CheY-like_superfamily"/>
</dbReference>
<dbReference type="CDD" id="cd00009">
    <property type="entry name" value="AAA"/>
    <property type="match status" value="1"/>
</dbReference>
<dbReference type="InterPro" id="IPR027417">
    <property type="entry name" value="P-loop_NTPase"/>
</dbReference>
<evidence type="ECO:0000313" key="10">
    <source>
        <dbReference type="Proteomes" id="UP000315439"/>
    </source>
</evidence>
<dbReference type="CDD" id="cd00156">
    <property type="entry name" value="REC"/>
    <property type="match status" value="1"/>
</dbReference>
<dbReference type="SUPFAM" id="SSF52540">
    <property type="entry name" value="P-loop containing nucleoside triphosphate hydrolases"/>
    <property type="match status" value="1"/>
</dbReference>
<dbReference type="InterPro" id="IPR002197">
    <property type="entry name" value="HTH_Fis"/>
</dbReference>
<evidence type="ECO:0000256" key="5">
    <source>
        <dbReference type="ARBA" id="ARBA00023163"/>
    </source>
</evidence>
<feature type="modified residue" description="4-aspartylphosphate" evidence="6">
    <location>
        <position position="60"/>
    </location>
</feature>
<dbReference type="Pfam" id="PF25601">
    <property type="entry name" value="AAA_lid_14"/>
    <property type="match status" value="1"/>
</dbReference>
<gene>
    <name evidence="9" type="ORF">FLL46_00335</name>
</gene>
<dbReference type="Pfam" id="PF02954">
    <property type="entry name" value="HTH_8"/>
    <property type="match status" value="1"/>
</dbReference>
<evidence type="ECO:0000259" key="8">
    <source>
        <dbReference type="PROSITE" id="PS50110"/>
    </source>
</evidence>
<dbReference type="Gene3D" id="1.10.8.60">
    <property type="match status" value="1"/>
</dbReference>
<evidence type="ECO:0000313" key="9">
    <source>
        <dbReference type="EMBL" id="TQV89365.1"/>
    </source>
</evidence>
<keyword evidence="6" id="KW-0597">Phosphoprotein</keyword>
<dbReference type="Proteomes" id="UP000315439">
    <property type="component" value="Unassembled WGS sequence"/>
</dbReference>
<keyword evidence="10" id="KW-1185">Reference proteome</keyword>
<dbReference type="SMART" id="SM00448">
    <property type="entry name" value="REC"/>
    <property type="match status" value="1"/>
</dbReference>
<dbReference type="SUPFAM" id="SSF52172">
    <property type="entry name" value="CheY-like"/>
    <property type="match status" value="1"/>
</dbReference>
<proteinExistence type="predicted"/>
<dbReference type="PROSITE" id="PS50045">
    <property type="entry name" value="SIGMA54_INTERACT_4"/>
    <property type="match status" value="1"/>
</dbReference>
<feature type="domain" description="Sigma-54 factor interaction" evidence="7">
    <location>
        <begin position="160"/>
        <end position="389"/>
    </location>
</feature>
<dbReference type="RefSeq" id="WP_142891429.1">
    <property type="nucleotide sequence ID" value="NZ_ML660160.1"/>
</dbReference>
<sequence>MAQSNSKQSAKLLIVDDDTDLLTAARILLKKHFSTVVTETDPEQLPVLLARDTFDVILLDMNFTLDAASGHEGLLWLDKVKKLSPKTIVIMMTAYGDTELAIAAMKKGATDFVLKPWQNDKLLATLTAAAQLSISNQEVSKLRSRQKIITQQQDKQFQDFLGQSSAMEKVFSSIEKAAVTDANVLILGESGTGKELVARALHRQSNRAGQSFINVDMGTISDNLFESELFGHKKGAFTDARQDRMGRFEAADKGSLFLDEIGNLPTPLQGKLLTAIQQKSITPVGSNQPVQVDIRLICATNANLLEQVEQQLFRQDLLYRINTVEINLPPLRQREDDIFLLAEHYLNHYQRKYKKTNLSLDKETRYLFKQYQWPGNVRELQHAIERAVIMSESTHLRPEDFPICHSTAKNKTNFDTFNLEQIEISTIKASLEHYQGNVSHAAKALGLTRTSLYRRMEKYAL</sequence>
<dbReference type="InterPro" id="IPR002078">
    <property type="entry name" value="Sigma_54_int"/>
</dbReference>
<protein>
    <submittedName>
        <fullName evidence="9">Sigma-54-dependent Fis family transcriptional regulator</fullName>
    </submittedName>
</protein>
<dbReference type="InterPro" id="IPR058031">
    <property type="entry name" value="AAA_lid_NorR"/>
</dbReference>
<dbReference type="Gene3D" id="1.10.10.60">
    <property type="entry name" value="Homeodomain-like"/>
    <property type="match status" value="1"/>
</dbReference>
<evidence type="ECO:0000256" key="3">
    <source>
        <dbReference type="ARBA" id="ARBA00023015"/>
    </source>
</evidence>
<dbReference type="InterPro" id="IPR003593">
    <property type="entry name" value="AAA+_ATPase"/>
</dbReference>
<dbReference type="GO" id="GO:0005524">
    <property type="term" value="F:ATP binding"/>
    <property type="evidence" value="ECO:0007669"/>
    <property type="project" value="UniProtKB-KW"/>
</dbReference>
<dbReference type="Pfam" id="PF00158">
    <property type="entry name" value="Sigma54_activat"/>
    <property type="match status" value="1"/>
</dbReference>
<dbReference type="Pfam" id="PF00072">
    <property type="entry name" value="Response_reg"/>
    <property type="match status" value="1"/>
</dbReference>
<dbReference type="GO" id="GO:0043565">
    <property type="term" value="F:sequence-specific DNA binding"/>
    <property type="evidence" value="ECO:0007669"/>
    <property type="project" value="InterPro"/>
</dbReference>
<keyword evidence="3" id="KW-0805">Transcription regulation</keyword>
<evidence type="ECO:0000256" key="6">
    <source>
        <dbReference type="PROSITE-ProRule" id="PRU00169"/>
    </source>
</evidence>
<dbReference type="PANTHER" id="PTHR32071">
    <property type="entry name" value="TRANSCRIPTIONAL REGULATORY PROTEIN"/>
    <property type="match status" value="1"/>
</dbReference>
<evidence type="ECO:0000259" key="7">
    <source>
        <dbReference type="PROSITE" id="PS50045"/>
    </source>
</evidence>
<organism evidence="9 10">
    <name type="scientific">Aliikangiella coralliicola</name>
    <dbReference type="NCBI Taxonomy" id="2592383"/>
    <lineage>
        <taxon>Bacteria</taxon>
        <taxon>Pseudomonadati</taxon>
        <taxon>Pseudomonadota</taxon>
        <taxon>Gammaproteobacteria</taxon>
        <taxon>Oceanospirillales</taxon>
        <taxon>Pleioneaceae</taxon>
        <taxon>Aliikangiella</taxon>
    </lineage>
</organism>
<keyword evidence="5" id="KW-0804">Transcription</keyword>
<comment type="caution">
    <text evidence="9">The sequence shown here is derived from an EMBL/GenBank/DDBJ whole genome shotgun (WGS) entry which is preliminary data.</text>
</comment>
<name>A0A545UIS2_9GAMM</name>
<dbReference type="InterPro" id="IPR025662">
    <property type="entry name" value="Sigma_54_int_dom_ATP-bd_1"/>
</dbReference>
<dbReference type="Gene3D" id="3.40.50.300">
    <property type="entry name" value="P-loop containing nucleotide triphosphate hydrolases"/>
    <property type="match status" value="1"/>
</dbReference>
<dbReference type="InterPro" id="IPR025943">
    <property type="entry name" value="Sigma_54_int_dom_ATP-bd_2"/>
</dbReference>
<keyword evidence="2" id="KW-0067">ATP-binding</keyword>
<evidence type="ECO:0000256" key="2">
    <source>
        <dbReference type="ARBA" id="ARBA00022840"/>
    </source>
</evidence>
<dbReference type="PRINTS" id="PR01590">
    <property type="entry name" value="HTHFIS"/>
</dbReference>
<dbReference type="PROSITE" id="PS00676">
    <property type="entry name" value="SIGMA54_INTERACT_2"/>
    <property type="match status" value="1"/>
</dbReference>
<dbReference type="FunFam" id="3.40.50.300:FF:000006">
    <property type="entry name" value="DNA-binding transcriptional regulator NtrC"/>
    <property type="match status" value="1"/>
</dbReference>
<keyword evidence="1" id="KW-0547">Nucleotide-binding</keyword>
<dbReference type="GO" id="GO:0006355">
    <property type="term" value="P:regulation of DNA-templated transcription"/>
    <property type="evidence" value="ECO:0007669"/>
    <property type="project" value="InterPro"/>
</dbReference>
<accession>A0A545UIS2</accession>
<dbReference type="PANTHER" id="PTHR32071:SF113">
    <property type="entry name" value="ALGINATE BIOSYNTHESIS TRANSCRIPTIONAL REGULATORY PROTEIN ALGB"/>
    <property type="match status" value="1"/>
</dbReference>
<feature type="domain" description="Response regulatory" evidence="8">
    <location>
        <begin position="11"/>
        <end position="130"/>
    </location>
</feature>
<evidence type="ECO:0000256" key="1">
    <source>
        <dbReference type="ARBA" id="ARBA00022741"/>
    </source>
</evidence>
<keyword evidence="4" id="KW-0238">DNA-binding</keyword>
<dbReference type="SUPFAM" id="SSF46689">
    <property type="entry name" value="Homeodomain-like"/>
    <property type="match status" value="1"/>
</dbReference>
<dbReference type="PROSITE" id="PS50110">
    <property type="entry name" value="RESPONSE_REGULATORY"/>
    <property type="match status" value="1"/>
</dbReference>
<dbReference type="EMBL" id="VIKS01000001">
    <property type="protein sequence ID" value="TQV89365.1"/>
    <property type="molecule type" value="Genomic_DNA"/>
</dbReference>
<dbReference type="OrthoDB" id="9804019at2"/>
<dbReference type="SMART" id="SM00382">
    <property type="entry name" value="AAA"/>
    <property type="match status" value="1"/>
</dbReference>
<evidence type="ECO:0000256" key="4">
    <source>
        <dbReference type="ARBA" id="ARBA00023125"/>
    </source>
</evidence>
<reference evidence="9 10" key="1">
    <citation type="submission" date="2019-07" db="EMBL/GenBank/DDBJ databases">
        <title>Draft genome for Aliikangiella sp. M105.</title>
        <authorList>
            <person name="Wang G."/>
        </authorList>
    </citation>
    <scope>NUCLEOTIDE SEQUENCE [LARGE SCALE GENOMIC DNA]</scope>
    <source>
        <strain evidence="9 10">M105</strain>
    </source>
</reference>
<dbReference type="GO" id="GO:0000160">
    <property type="term" value="P:phosphorelay signal transduction system"/>
    <property type="evidence" value="ECO:0007669"/>
    <property type="project" value="InterPro"/>
</dbReference>
<dbReference type="InterPro" id="IPR001789">
    <property type="entry name" value="Sig_transdc_resp-reg_receiver"/>
</dbReference>
<dbReference type="Gene3D" id="3.40.50.2300">
    <property type="match status" value="1"/>
</dbReference>
<dbReference type="AlphaFoldDB" id="A0A545UIS2"/>
<dbReference type="InterPro" id="IPR025944">
    <property type="entry name" value="Sigma_54_int_dom_CS"/>
</dbReference>
<dbReference type="PROSITE" id="PS00688">
    <property type="entry name" value="SIGMA54_INTERACT_3"/>
    <property type="match status" value="1"/>
</dbReference>
<dbReference type="InterPro" id="IPR009057">
    <property type="entry name" value="Homeodomain-like_sf"/>
</dbReference>
<dbReference type="PROSITE" id="PS00675">
    <property type="entry name" value="SIGMA54_INTERACT_1"/>
    <property type="match status" value="1"/>
</dbReference>